<sequence length="47" mass="5203">MSSSLGERQRKKAKGHLKVPHYSDRKRKASQLLAGRACPVLESKVAV</sequence>
<name>A0A392WCH4_9FABA</name>
<protein>
    <submittedName>
        <fullName evidence="2">Uncharacterized protein</fullName>
    </submittedName>
</protein>
<feature type="compositionally biased region" description="Basic residues" evidence="1">
    <location>
        <begin position="9"/>
        <end position="29"/>
    </location>
</feature>
<proteinExistence type="predicted"/>
<evidence type="ECO:0000313" key="3">
    <source>
        <dbReference type="Proteomes" id="UP000265520"/>
    </source>
</evidence>
<comment type="caution">
    <text evidence="2">The sequence shown here is derived from an EMBL/GenBank/DDBJ whole genome shotgun (WGS) entry which is preliminary data.</text>
</comment>
<dbReference type="EMBL" id="LXQA011465050">
    <property type="protein sequence ID" value="MCI98137.1"/>
    <property type="molecule type" value="Genomic_DNA"/>
</dbReference>
<keyword evidence="3" id="KW-1185">Reference proteome</keyword>
<organism evidence="2 3">
    <name type="scientific">Trifolium medium</name>
    <dbReference type="NCBI Taxonomy" id="97028"/>
    <lineage>
        <taxon>Eukaryota</taxon>
        <taxon>Viridiplantae</taxon>
        <taxon>Streptophyta</taxon>
        <taxon>Embryophyta</taxon>
        <taxon>Tracheophyta</taxon>
        <taxon>Spermatophyta</taxon>
        <taxon>Magnoliopsida</taxon>
        <taxon>eudicotyledons</taxon>
        <taxon>Gunneridae</taxon>
        <taxon>Pentapetalae</taxon>
        <taxon>rosids</taxon>
        <taxon>fabids</taxon>
        <taxon>Fabales</taxon>
        <taxon>Fabaceae</taxon>
        <taxon>Papilionoideae</taxon>
        <taxon>50 kb inversion clade</taxon>
        <taxon>NPAAA clade</taxon>
        <taxon>Hologalegina</taxon>
        <taxon>IRL clade</taxon>
        <taxon>Trifolieae</taxon>
        <taxon>Trifolium</taxon>
    </lineage>
</organism>
<feature type="region of interest" description="Disordered" evidence="1">
    <location>
        <begin position="1"/>
        <end position="30"/>
    </location>
</feature>
<evidence type="ECO:0000313" key="2">
    <source>
        <dbReference type="EMBL" id="MCI98137.1"/>
    </source>
</evidence>
<dbReference type="Proteomes" id="UP000265520">
    <property type="component" value="Unassembled WGS sequence"/>
</dbReference>
<dbReference type="AlphaFoldDB" id="A0A392WCH4"/>
<reference evidence="2 3" key="1">
    <citation type="journal article" date="2018" name="Front. Plant Sci.">
        <title>Red Clover (Trifolium pratense) and Zigzag Clover (T. medium) - A Picture of Genomic Similarities and Differences.</title>
        <authorList>
            <person name="Dluhosova J."/>
            <person name="Istvanek J."/>
            <person name="Nedelnik J."/>
            <person name="Repkova J."/>
        </authorList>
    </citation>
    <scope>NUCLEOTIDE SEQUENCE [LARGE SCALE GENOMIC DNA]</scope>
    <source>
        <strain evidence="3">cv. 10/8</strain>
        <tissue evidence="2">Leaf</tissue>
    </source>
</reference>
<accession>A0A392WCH4</accession>
<evidence type="ECO:0000256" key="1">
    <source>
        <dbReference type="SAM" id="MobiDB-lite"/>
    </source>
</evidence>